<comment type="subcellular location">
    <subcellularLocation>
        <location evidence="1">Cell membrane</location>
        <topology evidence="1">Multi-pass membrane protein</topology>
    </subcellularLocation>
</comment>
<evidence type="ECO:0000256" key="3">
    <source>
        <dbReference type="ARBA" id="ARBA00022692"/>
    </source>
</evidence>
<feature type="transmembrane region" description="Helical" evidence="6">
    <location>
        <begin position="20"/>
        <end position="39"/>
    </location>
</feature>
<proteinExistence type="predicted"/>
<keyword evidence="2" id="KW-1003">Cell membrane</keyword>
<feature type="transmembrane region" description="Helical" evidence="6">
    <location>
        <begin position="330"/>
        <end position="348"/>
    </location>
</feature>
<gene>
    <name evidence="7" type="ORF">OXH55_07625</name>
</gene>
<feature type="transmembrane region" description="Helical" evidence="6">
    <location>
        <begin position="298"/>
        <end position="318"/>
    </location>
</feature>
<organism evidence="7 8">
    <name type="scientific">Clostridium ganghwense</name>
    <dbReference type="NCBI Taxonomy" id="312089"/>
    <lineage>
        <taxon>Bacteria</taxon>
        <taxon>Bacillati</taxon>
        <taxon>Bacillota</taxon>
        <taxon>Clostridia</taxon>
        <taxon>Eubacteriales</taxon>
        <taxon>Clostridiaceae</taxon>
        <taxon>Clostridium</taxon>
    </lineage>
</organism>
<evidence type="ECO:0000313" key="7">
    <source>
        <dbReference type="EMBL" id="MCY6370503.1"/>
    </source>
</evidence>
<feature type="transmembrane region" description="Helical" evidence="6">
    <location>
        <begin position="51"/>
        <end position="70"/>
    </location>
</feature>
<evidence type="ECO:0000256" key="5">
    <source>
        <dbReference type="ARBA" id="ARBA00023136"/>
    </source>
</evidence>
<feature type="transmembrane region" description="Helical" evidence="6">
    <location>
        <begin position="180"/>
        <end position="202"/>
    </location>
</feature>
<comment type="caution">
    <text evidence="7">The sequence shown here is derived from an EMBL/GenBank/DDBJ whole genome shotgun (WGS) entry which is preliminary data.</text>
</comment>
<evidence type="ECO:0000256" key="1">
    <source>
        <dbReference type="ARBA" id="ARBA00004651"/>
    </source>
</evidence>
<dbReference type="PANTHER" id="PTHR30250">
    <property type="entry name" value="PST FAMILY PREDICTED COLANIC ACID TRANSPORTER"/>
    <property type="match status" value="1"/>
</dbReference>
<accession>A0ABT4CNI1</accession>
<evidence type="ECO:0000313" key="8">
    <source>
        <dbReference type="Proteomes" id="UP001079657"/>
    </source>
</evidence>
<dbReference type="InterPro" id="IPR002797">
    <property type="entry name" value="Polysacc_synth"/>
</dbReference>
<keyword evidence="4 6" id="KW-1133">Transmembrane helix</keyword>
<protein>
    <submittedName>
        <fullName evidence="7">Oligosaccharide flippase family protein</fullName>
    </submittedName>
</protein>
<keyword evidence="8" id="KW-1185">Reference proteome</keyword>
<dbReference type="Pfam" id="PF01943">
    <property type="entry name" value="Polysacc_synt"/>
    <property type="match status" value="1"/>
</dbReference>
<feature type="transmembrane region" description="Helical" evidence="6">
    <location>
        <begin position="214"/>
        <end position="237"/>
    </location>
</feature>
<reference evidence="7" key="1">
    <citation type="submission" date="2022-12" db="EMBL/GenBank/DDBJ databases">
        <authorList>
            <person name="Wang J."/>
        </authorList>
    </citation>
    <scope>NUCLEOTIDE SEQUENCE</scope>
    <source>
        <strain evidence="7">HY-42-06</strain>
    </source>
</reference>
<evidence type="ECO:0000256" key="4">
    <source>
        <dbReference type="ARBA" id="ARBA00022989"/>
    </source>
</evidence>
<dbReference type="EMBL" id="JAPQES010000002">
    <property type="protein sequence ID" value="MCY6370503.1"/>
    <property type="molecule type" value="Genomic_DNA"/>
</dbReference>
<sequence>MIKVLTQKLYKSNLIKGGIWYTIGNLFLQGISFLTTPIFTRMLSTSEYGVLGVYSTWLAIFTSIISLGLVSSVSRAKYDFEEQYNDFLSSILLLSTICFGVFVVLSLAFQSTLSDITGLESTVIKLLIIQSFCAFVIDFCNTKLTIQYNYKKYLFIAITSTLLNVMLSITFISYLSVNKYMGRIGGGVLVTGIYAIVLYFSIMKKGKISISNDYWKYALAISIPLIPHSLSGIILAQFDRIMIKKYIGDSATGIYSFAYNMGLILSVVWAALNKAWVPYFFENMKKKNYDDIKKKYKYYIAIFSMITFILIFISPEIVKIMSPKAYWDGLKIVPIVMISYFFIFLYSLPSNLEFYAKKTYLISIGTFGAGFTNIFLNYLFIPRYGYEAGAWTTLVSYVLLFIYHYIMAKIISEEKIFEIKYFIYSIVFVSGVGYIFYLLKDNWMIRYIFVIFVIAILGYSSKNIIKEKLKKI</sequence>
<feature type="transmembrane region" description="Helical" evidence="6">
    <location>
        <begin position="122"/>
        <end position="141"/>
    </location>
</feature>
<feature type="transmembrane region" description="Helical" evidence="6">
    <location>
        <begin position="443"/>
        <end position="461"/>
    </location>
</feature>
<evidence type="ECO:0000256" key="6">
    <source>
        <dbReference type="SAM" id="Phobius"/>
    </source>
</evidence>
<dbReference type="InterPro" id="IPR050833">
    <property type="entry name" value="Poly_Biosynth_Transport"/>
</dbReference>
<feature type="transmembrane region" description="Helical" evidence="6">
    <location>
        <begin position="419"/>
        <end position="437"/>
    </location>
</feature>
<feature type="transmembrane region" description="Helical" evidence="6">
    <location>
        <begin position="91"/>
        <end position="110"/>
    </location>
</feature>
<name>A0ABT4CNI1_9CLOT</name>
<keyword evidence="5 6" id="KW-0472">Membrane</keyword>
<feature type="transmembrane region" description="Helical" evidence="6">
    <location>
        <begin position="360"/>
        <end position="382"/>
    </location>
</feature>
<feature type="transmembrane region" description="Helical" evidence="6">
    <location>
        <begin position="257"/>
        <end position="277"/>
    </location>
</feature>
<dbReference type="RefSeq" id="WP_268049238.1">
    <property type="nucleotide sequence ID" value="NZ_JAPQES010000002.1"/>
</dbReference>
<feature type="transmembrane region" description="Helical" evidence="6">
    <location>
        <begin position="153"/>
        <end position="174"/>
    </location>
</feature>
<dbReference type="Proteomes" id="UP001079657">
    <property type="component" value="Unassembled WGS sequence"/>
</dbReference>
<evidence type="ECO:0000256" key="2">
    <source>
        <dbReference type="ARBA" id="ARBA00022475"/>
    </source>
</evidence>
<dbReference type="PANTHER" id="PTHR30250:SF11">
    <property type="entry name" value="O-ANTIGEN TRANSPORTER-RELATED"/>
    <property type="match status" value="1"/>
</dbReference>
<feature type="transmembrane region" description="Helical" evidence="6">
    <location>
        <begin position="388"/>
        <end position="407"/>
    </location>
</feature>
<keyword evidence="3 6" id="KW-0812">Transmembrane</keyword>